<dbReference type="PANTHER" id="PTHR43420:SF47">
    <property type="entry name" value="N-ACETYLTRANSFERASE DOMAIN-CONTAINING PROTEIN"/>
    <property type="match status" value="1"/>
</dbReference>
<protein>
    <recommendedName>
        <fullName evidence="3">N-acetyltransferase domain-containing protein</fullName>
    </recommendedName>
</protein>
<dbReference type="InterPro" id="IPR000182">
    <property type="entry name" value="GNAT_dom"/>
</dbReference>
<dbReference type="PROSITE" id="PS51186">
    <property type="entry name" value="GNAT"/>
    <property type="match status" value="1"/>
</dbReference>
<reference evidence="4 5" key="1">
    <citation type="journal article" date="2014" name="Genome Announc.">
        <title>Whole-Genome Sequence of Streptococcus suis Serotype 4 Reference Strain 6407.</title>
        <authorList>
            <person name="Wang K."/>
            <person name="Chen J."/>
            <person name="Yao H."/>
            <person name="Lu C."/>
        </authorList>
    </citation>
    <scope>NUCLEOTIDE SEQUENCE [LARGE SCALE GENOMIC DNA]</scope>
    <source>
        <strain evidence="4">6407</strain>
    </source>
</reference>
<dbReference type="AlphaFoldDB" id="A0A075SEM2"/>
<gene>
    <name evidence="4" type="ORF">ID09_07065</name>
</gene>
<dbReference type="HOGENOM" id="CLU_1389581_0_0_9"/>
<dbReference type="EMBL" id="CP008921">
    <property type="protein sequence ID" value="AIG43797.1"/>
    <property type="molecule type" value="Genomic_DNA"/>
</dbReference>
<dbReference type="Gene3D" id="3.40.630.30">
    <property type="match status" value="1"/>
</dbReference>
<keyword evidence="1" id="KW-0808">Transferase</keyword>
<evidence type="ECO:0000256" key="1">
    <source>
        <dbReference type="ARBA" id="ARBA00022679"/>
    </source>
</evidence>
<dbReference type="PANTHER" id="PTHR43420">
    <property type="entry name" value="ACETYLTRANSFERASE"/>
    <property type="match status" value="1"/>
</dbReference>
<keyword evidence="2" id="KW-0012">Acyltransferase</keyword>
<sequence length="196" mass="22798">MEIKLANLEDIDEIVKFHKEQFSDYYLTQLGSSILSRYYTFFITSSVNNCFVVLEKDKIIALALFVNDFEFHISKFYANNKVFLATSIIKALLGMNRIVWKGTAERVMNLFRTSEKAFDLPKLTLLSLAVSNCYRGNGIGKKLINFAEEFYIDKGIESYYLSVLSSNYDAIRFYEKNGFNKMNSDSRLYYMEKVLL</sequence>
<dbReference type="SUPFAM" id="SSF55729">
    <property type="entry name" value="Acyl-CoA N-acyltransferases (Nat)"/>
    <property type="match status" value="1"/>
</dbReference>
<accession>A0A075SEM2</accession>
<dbReference type="InterPro" id="IPR050680">
    <property type="entry name" value="YpeA/RimI_acetyltransf"/>
</dbReference>
<evidence type="ECO:0000313" key="4">
    <source>
        <dbReference type="EMBL" id="AIG43797.1"/>
    </source>
</evidence>
<dbReference type="PATRIC" id="fig|1214179.4.peg.1390"/>
<dbReference type="InterPro" id="IPR016181">
    <property type="entry name" value="Acyl_CoA_acyltransferase"/>
</dbReference>
<dbReference type="GO" id="GO:0016747">
    <property type="term" value="F:acyltransferase activity, transferring groups other than amino-acyl groups"/>
    <property type="evidence" value="ECO:0007669"/>
    <property type="project" value="InterPro"/>
</dbReference>
<evidence type="ECO:0000313" key="5">
    <source>
        <dbReference type="Proteomes" id="UP000028185"/>
    </source>
</evidence>
<dbReference type="CDD" id="cd04301">
    <property type="entry name" value="NAT_SF"/>
    <property type="match status" value="1"/>
</dbReference>
<dbReference type="RefSeq" id="WP_024390817.1">
    <property type="nucleotide sequence ID" value="NZ_ALLE01000053.1"/>
</dbReference>
<dbReference type="Proteomes" id="UP000028185">
    <property type="component" value="Chromosome"/>
</dbReference>
<evidence type="ECO:0000256" key="2">
    <source>
        <dbReference type="ARBA" id="ARBA00023315"/>
    </source>
</evidence>
<evidence type="ECO:0000259" key="3">
    <source>
        <dbReference type="PROSITE" id="PS51186"/>
    </source>
</evidence>
<dbReference type="Pfam" id="PF00583">
    <property type="entry name" value="Acetyltransf_1"/>
    <property type="match status" value="1"/>
</dbReference>
<name>A0A075SEM2_STRSU</name>
<proteinExistence type="predicted"/>
<feature type="domain" description="N-acetyltransferase" evidence="3">
    <location>
        <begin position="1"/>
        <end position="196"/>
    </location>
</feature>
<organism evidence="4 5">
    <name type="scientific">Streptococcus suis 6407</name>
    <dbReference type="NCBI Taxonomy" id="1214179"/>
    <lineage>
        <taxon>Bacteria</taxon>
        <taxon>Bacillati</taxon>
        <taxon>Bacillota</taxon>
        <taxon>Bacilli</taxon>
        <taxon>Lactobacillales</taxon>
        <taxon>Streptococcaceae</taxon>
        <taxon>Streptococcus</taxon>
    </lineage>
</organism>